<keyword evidence="3" id="KW-1185">Reference proteome</keyword>
<name>A0A0G4EBA0_VITBC</name>
<gene>
    <name evidence="2" type="ORF">Vbra_4700</name>
</gene>
<evidence type="ECO:0000256" key="1">
    <source>
        <dbReference type="SAM" id="MobiDB-lite"/>
    </source>
</evidence>
<dbReference type="InParanoid" id="A0A0G4EBA0"/>
<evidence type="ECO:0000313" key="2">
    <source>
        <dbReference type="EMBL" id="CEL92535.1"/>
    </source>
</evidence>
<protein>
    <submittedName>
        <fullName evidence="2">Uncharacterized protein</fullName>
    </submittedName>
</protein>
<reference evidence="2 3" key="1">
    <citation type="submission" date="2014-11" db="EMBL/GenBank/DDBJ databases">
        <authorList>
            <person name="Zhu J."/>
            <person name="Qi W."/>
            <person name="Song R."/>
        </authorList>
    </citation>
    <scope>NUCLEOTIDE SEQUENCE [LARGE SCALE GENOMIC DNA]</scope>
</reference>
<proteinExistence type="predicted"/>
<evidence type="ECO:0000313" key="3">
    <source>
        <dbReference type="Proteomes" id="UP000041254"/>
    </source>
</evidence>
<feature type="compositionally biased region" description="Low complexity" evidence="1">
    <location>
        <begin position="106"/>
        <end position="117"/>
    </location>
</feature>
<dbReference type="VEuPathDB" id="CryptoDB:Vbra_4700"/>
<dbReference type="AlphaFoldDB" id="A0A0G4EBA0"/>
<sequence length="263" mass="28247">MTSSGTGPFKFCLSQRSFRLPCINKTQGLSAEGDSDSVDGTSTAPSEPCHDKLHSSPHLPGVPHHPSRKALPRPSSRSARDPFHIVGFSPSQRRQYGWSLGDKRGIITPTTASTPATSAIHDMSCEWPSGCSDHTEDTEEGDRSPLRQCHYHWRHKTSDRGDRGAGVKSILDNGGDPTHDEDKGSQQQKGVNARRKRAKGQERKGEGGGPSDDVGESWDESDDPDHPCAASNGCGDAASSVDSISPVSDPADEGIRLIQNDRS</sequence>
<feature type="region of interest" description="Disordered" evidence="1">
    <location>
        <begin position="27"/>
        <end position="117"/>
    </location>
</feature>
<feature type="compositionally biased region" description="Basic and acidic residues" evidence="1">
    <location>
        <begin position="156"/>
        <end position="165"/>
    </location>
</feature>
<dbReference type="EMBL" id="CDMY01000086">
    <property type="protein sequence ID" value="CEL92535.1"/>
    <property type="molecule type" value="Genomic_DNA"/>
</dbReference>
<dbReference type="Proteomes" id="UP000041254">
    <property type="component" value="Unassembled WGS sequence"/>
</dbReference>
<feature type="region of interest" description="Disordered" evidence="1">
    <location>
        <begin position="154"/>
        <end position="263"/>
    </location>
</feature>
<organism evidence="2 3">
    <name type="scientific">Vitrella brassicaformis (strain CCMP3155)</name>
    <dbReference type="NCBI Taxonomy" id="1169540"/>
    <lineage>
        <taxon>Eukaryota</taxon>
        <taxon>Sar</taxon>
        <taxon>Alveolata</taxon>
        <taxon>Colpodellida</taxon>
        <taxon>Vitrellaceae</taxon>
        <taxon>Vitrella</taxon>
    </lineage>
</organism>
<feature type="compositionally biased region" description="Acidic residues" evidence="1">
    <location>
        <begin position="213"/>
        <end position="223"/>
    </location>
</feature>
<feature type="compositionally biased region" description="Low complexity" evidence="1">
    <location>
        <begin position="236"/>
        <end position="249"/>
    </location>
</feature>
<feature type="compositionally biased region" description="Basic and acidic residues" evidence="1">
    <location>
        <begin position="253"/>
        <end position="263"/>
    </location>
</feature>
<accession>A0A0G4EBA0</accession>